<evidence type="ECO:0000313" key="1">
    <source>
        <dbReference type="EMBL" id="KAG9191309.1"/>
    </source>
</evidence>
<reference evidence="1" key="1">
    <citation type="submission" date="2021-07" db="EMBL/GenBank/DDBJ databases">
        <title>Genome Resource of American Ginseng Black Spot Pathogen Alternaria panax.</title>
        <authorList>
            <person name="Qiu C."/>
            <person name="Wang W."/>
            <person name="Liu Z."/>
        </authorList>
    </citation>
    <scope>NUCLEOTIDE SEQUENCE</scope>
    <source>
        <strain evidence="1">BNCC115425</strain>
    </source>
</reference>
<dbReference type="Proteomes" id="UP001199106">
    <property type="component" value="Unassembled WGS sequence"/>
</dbReference>
<proteinExistence type="predicted"/>
<comment type="caution">
    <text evidence="1">The sequence shown here is derived from an EMBL/GenBank/DDBJ whole genome shotgun (WGS) entry which is preliminary data.</text>
</comment>
<organism evidence="1 2">
    <name type="scientific">Alternaria panax</name>
    <dbReference type="NCBI Taxonomy" id="48097"/>
    <lineage>
        <taxon>Eukaryota</taxon>
        <taxon>Fungi</taxon>
        <taxon>Dikarya</taxon>
        <taxon>Ascomycota</taxon>
        <taxon>Pezizomycotina</taxon>
        <taxon>Dothideomycetes</taxon>
        <taxon>Pleosporomycetidae</taxon>
        <taxon>Pleosporales</taxon>
        <taxon>Pleosporineae</taxon>
        <taxon>Pleosporaceae</taxon>
        <taxon>Alternaria</taxon>
        <taxon>Alternaria sect. Panax</taxon>
    </lineage>
</organism>
<evidence type="ECO:0000313" key="2">
    <source>
        <dbReference type="Proteomes" id="UP001199106"/>
    </source>
</evidence>
<sequence length="184" mass="21376">MAKSSLRRGISMLEELIEKTRDYDISQLQKDIFTKVCKGFIDMIKQGEDATPGTAREHIQRIQQSTPDWENILSICRSREARDLLQHFDLRVPLLVVLQLNDSPEPRSFVPMAVYKNIIRFRRYAEVESNIDIQDLYPKYVTGRLEIDTAFKRMNTPGGPPINFLDIRPVRRNVLPWESEGALD</sequence>
<accession>A0AAD4IB75</accession>
<protein>
    <submittedName>
        <fullName evidence="1">Uncharacterized protein</fullName>
    </submittedName>
</protein>
<keyword evidence="2" id="KW-1185">Reference proteome</keyword>
<gene>
    <name evidence="1" type="ORF">G6011_09397</name>
</gene>
<dbReference type="AlphaFoldDB" id="A0AAD4IB75"/>
<name>A0AAD4IB75_9PLEO</name>
<dbReference type="EMBL" id="JAANER010000004">
    <property type="protein sequence ID" value="KAG9191309.1"/>
    <property type="molecule type" value="Genomic_DNA"/>
</dbReference>